<dbReference type="AlphaFoldDB" id="A0AAE0S2F8"/>
<accession>A0AAE0S2F8</accession>
<evidence type="ECO:0000313" key="1">
    <source>
        <dbReference type="EMBL" id="KAK3584000.1"/>
    </source>
</evidence>
<reference evidence="1" key="1">
    <citation type="journal article" date="2021" name="Genome Biol. Evol.">
        <title>A High-Quality Reference Genome for a Parasitic Bivalve with Doubly Uniparental Inheritance (Bivalvia: Unionida).</title>
        <authorList>
            <person name="Smith C.H."/>
        </authorList>
    </citation>
    <scope>NUCLEOTIDE SEQUENCE</scope>
    <source>
        <strain evidence="1">CHS0354</strain>
    </source>
</reference>
<gene>
    <name evidence="1" type="ORF">CHS0354_036704</name>
</gene>
<keyword evidence="2" id="KW-1185">Reference proteome</keyword>
<sequence length="51" mass="6152">MVLKLIKDYEATFGRKPKYPRPNVELKQLQKDLEQEKKSELNIKEILRHSQ</sequence>
<organism evidence="1 2">
    <name type="scientific">Potamilus streckersoni</name>
    <dbReference type="NCBI Taxonomy" id="2493646"/>
    <lineage>
        <taxon>Eukaryota</taxon>
        <taxon>Metazoa</taxon>
        <taxon>Spiralia</taxon>
        <taxon>Lophotrochozoa</taxon>
        <taxon>Mollusca</taxon>
        <taxon>Bivalvia</taxon>
        <taxon>Autobranchia</taxon>
        <taxon>Heteroconchia</taxon>
        <taxon>Palaeoheterodonta</taxon>
        <taxon>Unionida</taxon>
        <taxon>Unionoidea</taxon>
        <taxon>Unionidae</taxon>
        <taxon>Ambleminae</taxon>
        <taxon>Lampsilini</taxon>
        <taxon>Potamilus</taxon>
    </lineage>
</organism>
<name>A0AAE0S2F8_9BIVA</name>
<reference evidence="1" key="3">
    <citation type="submission" date="2023-05" db="EMBL/GenBank/DDBJ databases">
        <authorList>
            <person name="Smith C.H."/>
        </authorList>
    </citation>
    <scope>NUCLEOTIDE SEQUENCE</scope>
    <source>
        <strain evidence="1">CHS0354</strain>
        <tissue evidence="1">Mantle</tissue>
    </source>
</reference>
<proteinExistence type="predicted"/>
<dbReference type="Proteomes" id="UP001195483">
    <property type="component" value="Unassembled WGS sequence"/>
</dbReference>
<comment type="caution">
    <text evidence="1">The sequence shown here is derived from an EMBL/GenBank/DDBJ whole genome shotgun (WGS) entry which is preliminary data.</text>
</comment>
<reference evidence="1" key="2">
    <citation type="journal article" date="2021" name="Genome Biol. Evol.">
        <title>Developing a high-quality reference genome for a parasitic bivalve with doubly uniparental inheritance (Bivalvia: Unionida).</title>
        <authorList>
            <person name="Smith C.H."/>
        </authorList>
    </citation>
    <scope>NUCLEOTIDE SEQUENCE</scope>
    <source>
        <strain evidence="1">CHS0354</strain>
        <tissue evidence="1">Mantle</tissue>
    </source>
</reference>
<evidence type="ECO:0000313" key="2">
    <source>
        <dbReference type="Proteomes" id="UP001195483"/>
    </source>
</evidence>
<feature type="non-terminal residue" evidence="1">
    <location>
        <position position="51"/>
    </location>
</feature>
<dbReference type="EMBL" id="JAEAOA010002149">
    <property type="protein sequence ID" value="KAK3584000.1"/>
    <property type="molecule type" value="Genomic_DNA"/>
</dbReference>
<protein>
    <submittedName>
        <fullName evidence="1">Uncharacterized protein</fullName>
    </submittedName>
</protein>